<feature type="domain" description="Polymerase beta nucleotidyltransferase" evidence="1">
    <location>
        <begin position="22"/>
        <end position="111"/>
    </location>
</feature>
<dbReference type="Pfam" id="PF18765">
    <property type="entry name" value="Polbeta"/>
    <property type="match status" value="1"/>
</dbReference>
<protein>
    <submittedName>
        <fullName evidence="2">Nucleotidyltransferase domain-containing protein</fullName>
    </submittedName>
</protein>
<evidence type="ECO:0000259" key="1">
    <source>
        <dbReference type="Pfam" id="PF18765"/>
    </source>
</evidence>
<name>A0ABW0BS08_9BACT</name>
<dbReference type="InterPro" id="IPR041633">
    <property type="entry name" value="Polbeta"/>
</dbReference>
<dbReference type="Proteomes" id="UP001596163">
    <property type="component" value="Unassembled WGS sequence"/>
</dbReference>
<sequence length="113" mass="12933">MNLSLANEILASELGLKDSQLEEIRAFARKYPSIEKIVVYGSRAKGNYRPGSDVDMVLIGKDLKLSDQLAFWNDLDDSYQPYFFDVAILHQIQNDSLLEHIQRVGKAIYQRGR</sequence>
<organism evidence="2 3">
    <name type="scientific">Algoriphagus aquatilis</name>
    <dbReference type="NCBI Taxonomy" id="490186"/>
    <lineage>
        <taxon>Bacteria</taxon>
        <taxon>Pseudomonadati</taxon>
        <taxon>Bacteroidota</taxon>
        <taxon>Cytophagia</taxon>
        <taxon>Cytophagales</taxon>
        <taxon>Cyclobacteriaceae</taxon>
        <taxon>Algoriphagus</taxon>
    </lineage>
</organism>
<evidence type="ECO:0000313" key="2">
    <source>
        <dbReference type="EMBL" id="MFC5190632.1"/>
    </source>
</evidence>
<accession>A0ABW0BS08</accession>
<dbReference type="InterPro" id="IPR052548">
    <property type="entry name" value="Type_VII_TA_antitoxin"/>
</dbReference>
<keyword evidence="3" id="KW-1185">Reference proteome</keyword>
<dbReference type="SUPFAM" id="SSF81301">
    <property type="entry name" value="Nucleotidyltransferase"/>
    <property type="match status" value="1"/>
</dbReference>
<reference evidence="3" key="1">
    <citation type="journal article" date="2019" name="Int. J. Syst. Evol. Microbiol.">
        <title>The Global Catalogue of Microorganisms (GCM) 10K type strain sequencing project: providing services to taxonomists for standard genome sequencing and annotation.</title>
        <authorList>
            <consortium name="The Broad Institute Genomics Platform"/>
            <consortium name="The Broad Institute Genome Sequencing Center for Infectious Disease"/>
            <person name="Wu L."/>
            <person name="Ma J."/>
        </authorList>
    </citation>
    <scope>NUCLEOTIDE SEQUENCE [LARGE SCALE GENOMIC DNA]</scope>
    <source>
        <strain evidence="3">CGMCC 1.7030</strain>
    </source>
</reference>
<dbReference type="RefSeq" id="WP_377911902.1">
    <property type="nucleotide sequence ID" value="NZ_JBHSKS010000002.1"/>
</dbReference>
<dbReference type="InterPro" id="IPR043519">
    <property type="entry name" value="NT_sf"/>
</dbReference>
<dbReference type="PANTHER" id="PTHR33933">
    <property type="entry name" value="NUCLEOTIDYLTRANSFERASE"/>
    <property type="match status" value="1"/>
</dbReference>
<gene>
    <name evidence="2" type="ORF">ACFPIK_02550</name>
</gene>
<evidence type="ECO:0000313" key="3">
    <source>
        <dbReference type="Proteomes" id="UP001596163"/>
    </source>
</evidence>
<dbReference type="PANTHER" id="PTHR33933:SF1">
    <property type="entry name" value="PROTEIN ADENYLYLTRANSFERASE MNTA-RELATED"/>
    <property type="match status" value="1"/>
</dbReference>
<dbReference type="EMBL" id="JBHSKS010000002">
    <property type="protein sequence ID" value="MFC5190632.1"/>
    <property type="molecule type" value="Genomic_DNA"/>
</dbReference>
<dbReference type="CDD" id="cd05403">
    <property type="entry name" value="NT_KNTase_like"/>
    <property type="match status" value="1"/>
</dbReference>
<dbReference type="Gene3D" id="3.30.460.10">
    <property type="entry name" value="Beta Polymerase, domain 2"/>
    <property type="match status" value="1"/>
</dbReference>
<proteinExistence type="predicted"/>
<comment type="caution">
    <text evidence="2">The sequence shown here is derived from an EMBL/GenBank/DDBJ whole genome shotgun (WGS) entry which is preliminary data.</text>
</comment>